<dbReference type="InterPro" id="IPR003594">
    <property type="entry name" value="HATPase_dom"/>
</dbReference>
<feature type="transmembrane region" description="Helical" evidence="10">
    <location>
        <begin position="7"/>
        <end position="27"/>
    </location>
</feature>
<evidence type="ECO:0000256" key="10">
    <source>
        <dbReference type="SAM" id="Phobius"/>
    </source>
</evidence>
<name>A0ABU0ZIJ8_9ACTN</name>
<evidence type="ECO:0000313" key="12">
    <source>
        <dbReference type="EMBL" id="MDQ7906110.1"/>
    </source>
</evidence>
<feature type="compositionally biased region" description="Low complexity" evidence="9">
    <location>
        <begin position="63"/>
        <end position="88"/>
    </location>
</feature>
<feature type="transmembrane region" description="Helical" evidence="10">
    <location>
        <begin position="174"/>
        <end position="193"/>
    </location>
</feature>
<keyword evidence="7" id="KW-0067">ATP-binding</keyword>
<evidence type="ECO:0000256" key="9">
    <source>
        <dbReference type="SAM" id="MobiDB-lite"/>
    </source>
</evidence>
<feature type="transmembrane region" description="Helical" evidence="10">
    <location>
        <begin position="125"/>
        <end position="154"/>
    </location>
</feature>
<evidence type="ECO:0000256" key="8">
    <source>
        <dbReference type="ARBA" id="ARBA00023012"/>
    </source>
</evidence>
<dbReference type="PROSITE" id="PS50109">
    <property type="entry name" value="HIS_KIN"/>
    <property type="match status" value="1"/>
</dbReference>
<dbReference type="Proteomes" id="UP001230908">
    <property type="component" value="Unassembled WGS sequence"/>
</dbReference>
<dbReference type="PANTHER" id="PTHR24421:SF10">
    <property type="entry name" value="NITRATE_NITRITE SENSOR PROTEIN NARQ"/>
    <property type="match status" value="1"/>
</dbReference>
<keyword evidence="3" id="KW-0597">Phosphoprotein</keyword>
<feature type="transmembrane region" description="Helical" evidence="10">
    <location>
        <begin position="39"/>
        <end position="57"/>
    </location>
</feature>
<sequence>MDRPRRPVPWAVSVVYGAVLAGGVYWALVGEGLDRPGRLAGFVFVLALLFGIELLQWRRPGAPGASGRAGRPAAGAPAPSDRAARPAAGGAGGSGVAPAAAFLAARVGLFAAAALLDGSGTSRALFVLVPFVAYFAFGRTASVALAAACLALIVTGFSVSTPDWYRTAEYVSDLLMFGIGLVLAVCMAAVASAERDARARLESTLDRVAELSAAMERNRVARDIHDSLGHHLTAIAIQLEKATAFADRDPAVAARAVADARGSARDALADVRRSVHALREQPPPFSLRDALADLARDAGEPAVTVTVTGEPERYDAATLTALYRAAQEGLTNARRHAGASAVTVSAAFDEAGARLVVADDGRGFAVPGEGFGLLGMRERVELAGGEVSVDSGPGAGTVVTVTIPHTPAWSAA</sequence>
<dbReference type="Gene3D" id="1.20.5.1930">
    <property type="match status" value="1"/>
</dbReference>
<dbReference type="SMART" id="SM00387">
    <property type="entry name" value="HATPase_c"/>
    <property type="match status" value="1"/>
</dbReference>
<keyword evidence="6 12" id="KW-0418">Kinase</keyword>
<evidence type="ECO:0000256" key="3">
    <source>
        <dbReference type="ARBA" id="ARBA00022553"/>
    </source>
</evidence>
<gene>
    <name evidence="12" type="ORF">RB614_16485</name>
</gene>
<evidence type="ECO:0000256" key="1">
    <source>
        <dbReference type="ARBA" id="ARBA00000085"/>
    </source>
</evidence>
<evidence type="ECO:0000259" key="11">
    <source>
        <dbReference type="PROSITE" id="PS50109"/>
    </source>
</evidence>
<accession>A0ABU0ZIJ8</accession>
<comment type="catalytic activity">
    <reaction evidence="1">
        <text>ATP + protein L-histidine = ADP + protein N-phospho-L-histidine.</text>
        <dbReference type="EC" id="2.7.13.3"/>
    </reaction>
</comment>
<keyword evidence="13" id="KW-1185">Reference proteome</keyword>
<evidence type="ECO:0000256" key="2">
    <source>
        <dbReference type="ARBA" id="ARBA00012438"/>
    </source>
</evidence>
<evidence type="ECO:0000313" key="13">
    <source>
        <dbReference type="Proteomes" id="UP001230908"/>
    </source>
</evidence>
<keyword evidence="8" id="KW-0902">Two-component regulatory system</keyword>
<reference evidence="12 13" key="1">
    <citation type="submission" date="2023-08" db="EMBL/GenBank/DDBJ databases">
        <title>Phytohabitans sansha sp. nov., isolated from marine sediment.</title>
        <authorList>
            <person name="Zhao Y."/>
            <person name="Yi K."/>
        </authorList>
    </citation>
    <scope>NUCLEOTIDE SEQUENCE [LARGE SCALE GENOMIC DNA]</scope>
    <source>
        <strain evidence="12 13">ZYX-F-186</strain>
    </source>
</reference>
<proteinExistence type="predicted"/>
<evidence type="ECO:0000256" key="6">
    <source>
        <dbReference type="ARBA" id="ARBA00022777"/>
    </source>
</evidence>
<keyword evidence="10" id="KW-0472">Membrane</keyword>
<feature type="region of interest" description="Disordered" evidence="9">
    <location>
        <begin position="63"/>
        <end position="89"/>
    </location>
</feature>
<evidence type="ECO:0000256" key="4">
    <source>
        <dbReference type="ARBA" id="ARBA00022679"/>
    </source>
</evidence>
<dbReference type="EMBL" id="JAVHUY010000014">
    <property type="protein sequence ID" value="MDQ7906110.1"/>
    <property type="molecule type" value="Genomic_DNA"/>
</dbReference>
<dbReference type="RefSeq" id="WP_308713382.1">
    <property type="nucleotide sequence ID" value="NZ_JAVHUY010000014.1"/>
</dbReference>
<keyword evidence="10" id="KW-1133">Transmembrane helix</keyword>
<dbReference type="Pfam" id="PF07730">
    <property type="entry name" value="HisKA_3"/>
    <property type="match status" value="1"/>
</dbReference>
<keyword evidence="5" id="KW-0547">Nucleotide-binding</keyword>
<comment type="caution">
    <text evidence="12">The sequence shown here is derived from an EMBL/GenBank/DDBJ whole genome shotgun (WGS) entry which is preliminary data.</text>
</comment>
<dbReference type="Pfam" id="PF02518">
    <property type="entry name" value="HATPase_c"/>
    <property type="match status" value="1"/>
</dbReference>
<feature type="domain" description="Histidine kinase" evidence="11">
    <location>
        <begin position="322"/>
        <end position="407"/>
    </location>
</feature>
<dbReference type="GO" id="GO:0016301">
    <property type="term" value="F:kinase activity"/>
    <property type="evidence" value="ECO:0007669"/>
    <property type="project" value="UniProtKB-KW"/>
</dbReference>
<dbReference type="SUPFAM" id="SSF55874">
    <property type="entry name" value="ATPase domain of HSP90 chaperone/DNA topoisomerase II/histidine kinase"/>
    <property type="match status" value="1"/>
</dbReference>
<dbReference type="InterPro" id="IPR050482">
    <property type="entry name" value="Sensor_HK_TwoCompSys"/>
</dbReference>
<keyword evidence="4" id="KW-0808">Transferase</keyword>
<dbReference type="PANTHER" id="PTHR24421">
    <property type="entry name" value="NITRATE/NITRITE SENSOR PROTEIN NARX-RELATED"/>
    <property type="match status" value="1"/>
</dbReference>
<dbReference type="EC" id="2.7.13.3" evidence="2"/>
<keyword evidence="10" id="KW-0812">Transmembrane</keyword>
<dbReference type="InterPro" id="IPR011712">
    <property type="entry name" value="Sig_transdc_His_kin_sub3_dim/P"/>
</dbReference>
<dbReference type="InterPro" id="IPR005467">
    <property type="entry name" value="His_kinase_dom"/>
</dbReference>
<dbReference type="Gene3D" id="3.30.565.10">
    <property type="entry name" value="Histidine kinase-like ATPase, C-terminal domain"/>
    <property type="match status" value="1"/>
</dbReference>
<organism evidence="12 13">
    <name type="scientific">Phytohabitans maris</name>
    <dbReference type="NCBI Taxonomy" id="3071409"/>
    <lineage>
        <taxon>Bacteria</taxon>
        <taxon>Bacillati</taxon>
        <taxon>Actinomycetota</taxon>
        <taxon>Actinomycetes</taxon>
        <taxon>Micromonosporales</taxon>
        <taxon>Micromonosporaceae</taxon>
    </lineage>
</organism>
<protein>
    <recommendedName>
        <fullName evidence="2">histidine kinase</fullName>
        <ecNumber evidence="2">2.7.13.3</ecNumber>
    </recommendedName>
</protein>
<evidence type="ECO:0000256" key="5">
    <source>
        <dbReference type="ARBA" id="ARBA00022741"/>
    </source>
</evidence>
<dbReference type="InterPro" id="IPR036890">
    <property type="entry name" value="HATPase_C_sf"/>
</dbReference>
<dbReference type="CDD" id="cd16917">
    <property type="entry name" value="HATPase_UhpB-NarQ-NarX-like"/>
    <property type="match status" value="1"/>
</dbReference>
<evidence type="ECO:0000256" key="7">
    <source>
        <dbReference type="ARBA" id="ARBA00022840"/>
    </source>
</evidence>